<comment type="caution">
    <text evidence="2">The sequence shown here is derived from an EMBL/GenBank/DDBJ whole genome shotgun (WGS) entry which is preliminary data.</text>
</comment>
<keyword evidence="1" id="KW-1133">Transmembrane helix</keyword>
<reference evidence="2 3" key="1">
    <citation type="submission" date="2018-08" db="EMBL/GenBank/DDBJ databases">
        <title>Genome Lactobacillus garii FI11369.</title>
        <authorList>
            <person name="Diaz M."/>
            <person name="Narbad A."/>
        </authorList>
    </citation>
    <scope>NUCLEOTIDE SEQUENCE [LARGE SCALE GENOMIC DNA]</scope>
    <source>
        <strain evidence="2 3">FI11369</strain>
    </source>
</reference>
<name>A0A3R8KF57_9LACO</name>
<feature type="transmembrane region" description="Helical" evidence="1">
    <location>
        <begin position="74"/>
        <end position="95"/>
    </location>
</feature>
<dbReference type="Proteomes" id="UP000283633">
    <property type="component" value="Unassembled WGS sequence"/>
</dbReference>
<sequence length="107" mass="11800">MTKNRVINSLSYLSIIFLPVLFPLIVWLLTGSNPDAHRAAGKAFWLHLLPAVMGIIFVIVLGVSGMYMDNFVNSGWLAVILIAVLAIVAVVSYLWSIVRGIQYLIAE</sequence>
<dbReference type="RefSeq" id="WP_125072044.1">
    <property type="nucleotide sequence ID" value="NZ_QWZQ01000015.1"/>
</dbReference>
<feature type="transmembrane region" description="Helical" evidence="1">
    <location>
        <begin position="43"/>
        <end position="68"/>
    </location>
</feature>
<gene>
    <name evidence="2" type="ORF">D1831_06120</name>
</gene>
<keyword evidence="3" id="KW-1185">Reference proteome</keyword>
<keyword evidence="1" id="KW-0472">Membrane</keyword>
<dbReference type="AlphaFoldDB" id="A0A3R8KF57"/>
<dbReference type="EMBL" id="QWZQ01000015">
    <property type="protein sequence ID" value="RRK10750.1"/>
    <property type="molecule type" value="Genomic_DNA"/>
</dbReference>
<evidence type="ECO:0000313" key="3">
    <source>
        <dbReference type="Proteomes" id="UP000283633"/>
    </source>
</evidence>
<evidence type="ECO:0008006" key="4">
    <source>
        <dbReference type="Google" id="ProtNLM"/>
    </source>
</evidence>
<accession>A0A3R8KF57</accession>
<organism evidence="2 3">
    <name type="scientific">Lactiplantibacillus garii</name>
    <dbReference type="NCBI Taxonomy" id="2306423"/>
    <lineage>
        <taxon>Bacteria</taxon>
        <taxon>Bacillati</taxon>
        <taxon>Bacillota</taxon>
        <taxon>Bacilli</taxon>
        <taxon>Lactobacillales</taxon>
        <taxon>Lactobacillaceae</taxon>
        <taxon>Lactiplantibacillus</taxon>
    </lineage>
</organism>
<evidence type="ECO:0000313" key="2">
    <source>
        <dbReference type="EMBL" id="RRK10750.1"/>
    </source>
</evidence>
<dbReference type="OrthoDB" id="2328241at2"/>
<feature type="transmembrane region" description="Helical" evidence="1">
    <location>
        <begin position="12"/>
        <end position="31"/>
    </location>
</feature>
<proteinExistence type="predicted"/>
<keyword evidence="1" id="KW-0812">Transmembrane</keyword>
<evidence type="ECO:0000256" key="1">
    <source>
        <dbReference type="SAM" id="Phobius"/>
    </source>
</evidence>
<protein>
    <recommendedName>
        <fullName evidence="4">Integral membrane protein</fullName>
    </recommendedName>
</protein>